<dbReference type="Proteomes" id="UP000653156">
    <property type="component" value="Chromosome"/>
</dbReference>
<dbReference type="PANTHER" id="PTHR37550:SF3">
    <property type="entry name" value="ANTITOXIN VAPB1"/>
    <property type="match status" value="1"/>
</dbReference>
<evidence type="ECO:0000259" key="2">
    <source>
        <dbReference type="Pfam" id="PF04014"/>
    </source>
</evidence>
<evidence type="ECO:0000256" key="1">
    <source>
        <dbReference type="ARBA" id="ARBA00007924"/>
    </source>
</evidence>
<reference evidence="3" key="1">
    <citation type="submission" date="2021-02" db="EMBL/GenBank/DDBJ databases">
        <title>Neisseriaceae sp. 26B isolated from the cloaca of a Common Toad-headed Turtle (Mesoclemmys nasuta).</title>
        <authorList>
            <person name="Spergser J."/>
            <person name="Busse H.-J."/>
        </authorList>
    </citation>
    <scope>NUCLEOTIDE SEQUENCE</scope>
    <source>
        <strain evidence="3">26B</strain>
    </source>
</reference>
<dbReference type="Pfam" id="PF04014">
    <property type="entry name" value="MazE_antitoxin"/>
    <property type="match status" value="1"/>
</dbReference>
<proteinExistence type="inferred from homology"/>
<organism evidence="3 4">
    <name type="scientific">Paralysiella testudinis</name>
    <dbReference type="NCBI Taxonomy" id="2809020"/>
    <lineage>
        <taxon>Bacteria</taxon>
        <taxon>Pseudomonadati</taxon>
        <taxon>Pseudomonadota</taxon>
        <taxon>Betaproteobacteria</taxon>
        <taxon>Neisseriales</taxon>
        <taxon>Neisseriaceae</taxon>
        <taxon>Paralysiella</taxon>
    </lineage>
</organism>
<dbReference type="InterPro" id="IPR051734">
    <property type="entry name" value="VapB_TA_antitoxins"/>
</dbReference>
<gene>
    <name evidence="3" type="ORF">JQU52_05590</name>
</gene>
<protein>
    <submittedName>
        <fullName evidence="3">AbrB/MazE/SpoVT family DNA-binding domain-containing protein</fullName>
    </submittedName>
</protein>
<dbReference type="Gene3D" id="2.10.260.10">
    <property type="match status" value="1"/>
</dbReference>
<keyword evidence="3" id="KW-0238">DNA-binding</keyword>
<name>A0A892ZJP9_9NEIS</name>
<feature type="domain" description="SpoVT-AbrB" evidence="2">
    <location>
        <begin position="5"/>
        <end position="47"/>
    </location>
</feature>
<dbReference type="AlphaFoldDB" id="A0A892ZJP9"/>
<dbReference type="EMBL" id="CP069798">
    <property type="protein sequence ID" value="QRQ82853.1"/>
    <property type="molecule type" value="Genomic_DNA"/>
</dbReference>
<dbReference type="NCBIfam" id="NF040493">
    <property type="entry name" value="TA_anti_VapB"/>
    <property type="match status" value="1"/>
</dbReference>
<dbReference type="InterPro" id="IPR047976">
    <property type="entry name" value="Anti_VapB2-like"/>
</dbReference>
<dbReference type="RefSeq" id="WP_230340145.1">
    <property type="nucleotide sequence ID" value="NZ_CP069798.1"/>
</dbReference>
<accession>A0A892ZJP9</accession>
<evidence type="ECO:0000313" key="4">
    <source>
        <dbReference type="Proteomes" id="UP000653156"/>
    </source>
</evidence>
<dbReference type="InterPro" id="IPR037914">
    <property type="entry name" value="SpoVT-AbrB_sf"/>
</dbReference>
<dbReference type="KEGG" id="ptes:JQU52_05590"/>
<evidence type="ECO:0000313" key="3">
    <source>
        <dbReference type="EMBL" id="QRQ82853.1"/>
    </source>
</evidence>
<dbReference type="SUPFAM" id="SSF89447">
    <property type="entry name" value="AbrB/MazE/MraZ-like"/>
    <property type="match status" value="1"/>
</dbReference>
<comment type="similarity">
    <text evidence="1">Belongs to the VapB family.</text>
</comment>
<dbReference type="PANTHER" id="PTHR37550">
    <property type="entry name" value="ANTITOXIN VAPB1"/>
    <property type="match status" value="1"/>
</dbReference>
<keyword evidence="4" id="KW-1185">Reference proteome</keyword>
<dbReference type="InterPro" id="IPR007159">
    <property type="entry name" value="SpoVT-AbrB_dom"/>
</dbReference>
<sequence>MQASIFKSNKSQAVRLPKQVAFPEEVKRVEVVVIGRTRVLMPADEVWDTWFAASPVPDDFMSERAQPAAQERDAL</sequence>
<dbReference type="GO" id="GO:0003677">
    <property type="term" value="F:DNA binding"/>
    <property type="evidence" value="ECO:0007669"/>
    <property type="project" value="UniProtKB-KW"/>
</dbReference>